<evidence type="ECO:0000256" key="8">
    <source>
        <dbReference type="ARBA" id="ARBA00025475"/>
    </source>
</evidence>
<evidence type="ECO:0000256" key="9">
    <source>
        <dbReference type="ARBA" id="ARBA00030264"/>
    </source>
</evidence>
<proteinExistence type="inferred from homology"/>
<dbReference type="InterPro" id="IPR004651">
    <property type="entry name" value="HisF"/>
</dbReference>
<evidence type="ECO:0000256" key="5">
    <source>
        <dbReference type="ARBA" id="ARBA00022605"/>
    </source>
</evidence>
<dbReference type="PANTHER" id="PTHR21235:SF2">
    <property type="entry name" value="IMIDAZOLE GLYCEROL PHOSPHATE SYNTHASE HISHF"/>
    <property type="match status" value="1"/>
</dbReference>
<dbReference type="InterPro" id="IPR050064">
    <property type="entry name" value="IGPS_HisA/HisF"/>
</dbReference>
<evidence type="ECO:0000256" key="11">
    <source>
        <dbReference type="RuleBase" id="RU003657"/>
    </source>
</evidence>
<evidence type="ECO:0000256" key="6">
    <source>
        <dbReference type="ARBA" id="ARBA00023102"/>
    </source>
</evidence>
<evidence type="ECO:0000313" key="12">
    <source>
        <dbReference type="EMBL" id="WNL15934.1"/>
    </source>
</evidence>
<evidence type="ECO:0000256" key="4">
    <source>
        <dbReference type="ARBA" id="ARBA00012809"/>
    </source>
</evidence>
<dbReference type="EMBL" id="CP134846">
    <property type="protein sequence ID" value="WNL15934.1"/>
    <property type="molecule type" value="Genomic_DNA"/>
</dbReference>
<dbReference type="AlphaFoldDB" id="A0AA96I374"/>
<keyword evidence="5 11" id="KW-0028">Amino-acid biosynthesis</keyword>
<reference evidence="12" key="1">
    <citation type="submission" date="2023-09" db="EMBL/GenBank/DDBJ databases">
        <title>Arcobacter tbilisiensis sp. nov. isolated from chicken meat in Tbilisi, Georgia.</title>
        <authorList>
            <person name="Matthias R."/>
            <person name="Zautner A.E."/>
        </authorList>
    </citation>
    <scope>NUCLEOTIDE SEQUENCE</scope>
    <source>
        <strain evidence="12">LEO 107</strain>
    </source>
</reference>
<dbReference type="PANTHER" id="PTHR21235">
    <property type="entry name" value="IMIDAZOLE GLYCEROL PHOSPHATE SYNTHASE SUBUNIT HISF/H IGP SYNTHASE SUBUNIT HISF/H"/>
    <property type="match status" value="1"/>
</dbReference>
<dbReference type="GO" id="GO:0016829">
    <property type="term" value="F:lyase activity"/>
    <property type="evidence" value="ECO:0007669"/>
    <property type="project" value="UniProtKB-KW"/>
</dbReference>
<evidence type="ECO:0000256" key="10">
    <source>
        <dbReference type="ARBA" id="ARBA00047838"/>
    </source>
</evidence>
<keyword evidence="7" id="KW-0456">Lyase</keyword>
<dbReference type="GO" id="GO:0000107">
    <property type="term" value="F:imidazoleglycerol-phosphate synthase activity"/>
    <property type="evidence" value="ECO:0007669"/>
    <property type="project" value="InterPro"/>
</dbReference>
<dbReference type="NCBIfam" id="NF038364">
    <property type="entry name" value="AglZ_HisF2_fam"/>
    <property type="match status" value="1"/>
</dbReference>
<dbReference type="InterPro" id="IPR006062">
    <property type="entry name" value="His_biosynth"/>
</dbReference>
<dbReference type="CDD" id="cd04731">
    <property type="entry name" value="HisF"/>
    <property type="match status" value="1"/>
</dbReference>
<dbReference type="Pfam" id="PF00977">
    <property type="entry name" value="His_biosynth"/>
    <property type="match status" value="1"/>
</dbReference>
<evidence type="ECO:0000256" key="2">
    <source>
        <dbReference type="ARBA" id="ARBA00009667"/>
    </source>
</evidence>
<gene>
    <name evidence="12" type="ORF">RJG54_06805</name>
</gene>
<comment type="subunit">
    <text evidence="3">Heterodimer of HisH and HisF.</text>
</comment>
<dbReference type="SUPFAM" id="SSF51366">
    <property type="entry name" value="Ribulose-phoshate binding barrel"/>
    <property type="match status" value="1"/>
</dbReference>
<dbReference type="InterPro" id="IPR011060">
    <property type="entry name" value="RibuloseP-bd_barrel"/>
</dbReference>
<dbReference type="EC" id="4.3.2.10" evidence="4"/>
<comment type="pathway">
    <text evidence="1">Amino-acid biosynthesis; L-histidine biosynthesis; L-histidine from 5-phospho-alpha-D-ribose 1-diphosphate: step 5/9.</text>
</comment>
<sequence>MLAPRIIPCLLVHNKGLVKTVKFKEGKYVGDPINAVKIFNEKESDELIVLDIDATVEGREPDYKMIENLASECRMPLCYGGGIKTVEQATKIFNLGVEKIALSSAVIENLKLVSDISKEVGSQSVVVVIDVKKKMFGGYDIYTHNGTKKTNIDLEKFIIELQSLGIGEIVINSIDNDGVMKGYDLSLIEKIKPLINVPMTVLGGAGTLEDINKLIEKFGIIGCSAGSLFVFKGKYKAVLINYPNKIEKEKLIRNIKL</sequence>
<comment type="catalytic activity">
    <reaction evidence="10">
        <text>5-[(5-phospho-1-deoxy-D-ribulos-1-ylimino)methylamino]-1-(5-phospho-beta-D-ribosyl)imidazole-4-carboxamide + L-glutamine = D-erythro-1-(imidazol-4-yl)glycerol 3-phosphate + 5-amino-1-(5-phospho-beta-D-ribosyl)imidazole-4-carboxamide + L-glutamate + H(+)</text>
        <dbReference type="Rhea" id="RHEA:24793"/>
        <dbReference type="ChEBI" id="CHEBI:15378"/>
        <dbReference type="ChEBI" id="CHEBI:29985"/>
        <dbReference type="ChEBI" id="CHEBI:58278"/>
        <dbReference type="ChEBI" id="CHEBI:58359"/>
        <dbReference type="ChEBI" id="CHEBI:58475"/>
        <dbReference type="ChEBI" id="CHEBI:58525"/>
        <dbReference type="EC" id="4.3.2.10"/>
    </reaction>
</comment>
<evidence type="ECO:0000256" key="7">
    <source>
        <dbReference type="ARBA" id="ARBA00023239"/>
    </source>
</evidence>
<dbReference type="GO" id="GO:0000105">
    <property type="term" value="P:L-histidine biosynthetic process"/>
    <property type="evidence" value="ECO:0007669"/>
    <property type="project" value="UniProtKB-KW"/>
</dbReference>
<accession>A0AA96I374</accession>
<comment type="function">
    <text evidence="8">IGPS catalyzes the conversion of PRFAR and glutamine to IGP, AICAR and glutamate. The HisF subunit catalyzes the cyclization activity that produces IGP and AICAR from PRFAR using the ammonia provided by the HisH subunit.</text>
</comment>
<organism evidence="12">
    <name type="scientific">Arcobacter sp. AZ-2023</name>
    <dbReference type="NCBI Taxonomy" id="3074453"/>
    <lineage>
        <taxon>Bacteria</taxon>
        <taxon>Pseudomonadati</taxon>
        <taxon>Campylobacterota</taxon>
        <taxon>Epsilonproteobacteria</taxon>
        <taxon>Campylobacterales</taxon>
        <taxon>Arcobacteraceae</taxon>
        <taxon>Arcobacter</taxon>
    </lineage>
</organism>
<evidence type="ECO:0000256" key="1">
    <source>
        <dbReference type="ARBA" id="ARBA00005091"/>
    </source>
</evidence>
<dbReference type="InterPro" id="IPR013785">
    <property type="entry name" value="Aldolase_TIM"/>
</dbReference>
<name>A0AA96I374_9BACT</name>
<keyword evidence="6 11" id="KW-0368">Histidine biosynthesis</keyword>
<dbReference type="Gene3D" id="3.20.20.70">
    <property type="entry name" value="Aldolase class I"/>
    <property type="match status" value="1"/>
</dbReference>
<evidence type="ECO:0000256" key="3">
    <source>
        <dbReference type="ARBA" id="ARBA00011152"/>
    </source>
</evidence>
<protein>
    <recommendedName>
        <fullName evidence="4">imidazole glycerol-phosphate synthase</fullName>
        <ecNumber evidence="4">4.3.2.10</ecNumber>
    </recommendedName>
    <alternativeName>
        <fullName evidence="9">IGP synthase cyclase subunit</fullName>
    </alternativeName>
</protein>
<comment type="similarity">
    <text evidence="2 11">Belongs to the HisA/HisF family.</text>
</comment>